<gene>
    <name evidence="2" type="ORF">DWV00_21460</name>
</gene>
<dbReference type="AlphaFoldDB" id="A0A3D8JUT4"/>
<dbReference type="EMBL" id="QRGA01000012">
    <property type="protein sequence ID" value="RDU96837.1"/>
    <property type="molecule type" value="Genomic_DNA"/>
</dbReference>
<dbReference type="RefSeq" id="WP_115535626.1">
    <property type="nucleotide sequence ID" value="NZ_QRGA01000012.1"/>
</dbReference>
<sequence length="97" mass="10264">MTPGKRRLLVLFLIVLIGISPFISVSIAGAIADGRSCGLDEGSIHPCMFLGHDVGNLLYTMFVMGWAGLVTIPTALGLLGVWGVVELVLAGRRKARS</sequence>
<accession>A0A3D8JUT4</accession>
<organism evidence="2 3">
    <name type="scientific">Trinickia dinghuensis</name>
    <dbReference type="NCBI Taxonomy" id="2291023"/>
    <lineage>
        <taxon>Bacteria</taxon>
        <taxon>Pseudomonadati</taxon>
        <taxon>Pseudomonadota</taxon>
        <taxon>Betaproteobacteria</taxon>
        <taxon>Burkholderiales</taxon>
        <taxon>Burkholderiaceae</taxon>
        <taxon>Trinickia</taxon>
    </lineage>
</organism>
<dbReference type="Proteomes" id="UP000256838">
    <property type="component" value="Unassembled WGS sequence"/>
</dbReference>
<proteinExistence type="predicted"/>
<evidence type="ECO:0000313" key="2">
    <source>
        <dbReference type="EMBL" id="RDU96837.1"/>
    </source>
</evidence>
<keyword evidence="1" id="KW-0812">Transmembrane</keyword>
<evidence type="ECO:0000313" key="3">
    <source>
        <dbReference type="Proteomes" id="UP000256838"/>
    </source>
</evidence>
<comment type="caution">
    <text evidence="2">The sequence shown here is derived from an EMBL/GenBank/DDBJ whole genome shotgun (WGS) entry which is preliminary data.</text>
</comment>
<feature type="transmembrane region" description="Helical" evidence="1">
    <location>
        <begin position="58"/>
        <end position="89"/>
    </location>
</feature>
<dbReference type="OrthoDB" id="9035717at2"/>
<keyword evidence="1" id="KW-1133">Transmembrane helix</keyword>
<keyword evidence="1" id="KW-0472">Membrane</keyword>
<evidence type="ECO:0000256" key="1">
    <source>
        <dbReference type="SAM" id="Phobius"/>
    </source>
</evidence>
<reference evidence="2 3" key="1">
    <citation type="submission" date="2018-08" db="EMBL/GenBank/DDBJ databases">
        <title>Paraburkholderia sp. DHOM06 isolated from forest soil.</title>
        <authorList>
            <person name="Gao Z.-H."/>
            <person name="Qiu L.-H."/>
        </authorList>
    </citation>
    <scope>NUCLEOTIDE SEQUENCE [LARGE SCALE GENOMIC DNA]</scope>
    <source>
        <strain evidence="2 3">DHOM06</strain>
    </source>
</reference>
<name>A0A3D8JUT4_9BURK</name>
<protein>
    <submittedName>
        <fullName evidence="2">Uncharacterized protein</fullName>
    </submittedName>
</protein>
<keyword evidence="3" id="KW-1185">Reference proteome</keyword>